<dbReference type="GO" id="GO:0005524">
    <property type="term" value="F:ATP binding"/>
    <property type="evidence" value="ECO:0007669"/>
    <property type="project" value="UniProtKB-KW"/>
</dbReference>
<organism evidence="1 2">
    <name type="scientific">Corchorus olitorius</name>
    <dbReference type="NCBI Taxonomy" id="93759"/>
    <lineage>
        <taxon>Eukaryota</taxon>
        <taxon>Viridiplantae</taxon>
        <taxon>Streptophyta</taxon>
        <taxon>Embryophyta</taxon>
        <taxon>Tracheophyta</taxon>
        <taxon>Spermatophyta</taxon>
        <taxon>Magnoliopsida</taxon>
        <taxon>eudicotyledons</taxon>
        <taxon>Gunneridae</taxon>
        <taxon>Pentapetalae</taxon>
        <taxon>rosids</taxon>
        <taxon>malvids</taxon>
        <taxon>Malvales</taxon>
        <taxon>Malvaceae</taxon>
        <taxon>Grewioideae</taxon>
        <taxon>Apeibeae</taxon>
        <taxon>Corchorus</taxon>
    </lineage>
</organism>
<dbReference type="Proteomes" id="UP000187203">
    <property type="component" value="Unassembled WGS sequence"/>
</dbReference>
<evidence type="ECO:0000313" key="1">
    <source>
        <dbReference type="EMBL" id="OMO65110.1"/>
    </source>
</evidence>
<keyword evidence="1" id="KW-0547">Nucleotide-binding</keyword>
<proteinExistence type="predicted"/>
<sequence>MAGPARTWASEYSGDKKSRGLNLKFEITTVIPRLAHTSLTNSVCALRTPTVKSPNWRVFCIRGKRQEAVHITHQGTG</sequence>
<protein>
    <submittedName>
        <fullName evidence="1">ATP-binding cassette sub-family A member 13</fullName>
    </submittedName>
</protein>
<dbReference type="EMBL" id="AWUE01020860">
    <property type="protein sequence ID" value="OMO65110.1"/>
    <property type="molecule type" value="Genomic_DNA"/>
</dbReference>
<gene>
    <name evidence="1" type="ORF">COLO4_31588</name>
</gene>
<name>A0A1R3H4B8_9ROSI</name>
<keyword evidence="1" id="KW-0067">ATP-binding</keyword>
<evidence type="ECO:0000313" key="2">
    <source>
        <dbReference type="Proteomes" id="UP000187203"/>
    </source>
</evidence>
<reference evidence="2" key="1">
    <citation type="submission" date="2013-09" db="EMBL/GenBank/DDBJ databases">
        <title>Corchorus olitorius genome sequencing.</title>
        <authorList>
            <person name="Alam M."/>
            <person name="Haque M.S."/>
            <person name="Islam M.S."/>
            <person name="Emdad E.M."/>
            <person name="Islam M.M."/>
            <person name="Ahmed B."/>
            <person name="Halim A."/>
            <person name="Hossen Q.M.M."/>
            <person name="Hossain M.Z."/>
            <person name="Ahmed R."/>
            <person name="Khan M.M."/>
            <person name="Islam R."/>
            <person name="Rashid M.M."/>
            <person name="Khan S.A."/>
            <person name="Rahman M.S."/>
            <person name="Alam M."/>
            <person name="Yahiya A.S."/>
            <person name="Khan M.S."/>
            <person name="Azam M.S."/>
            <person name="Haque T."/>
            <person name="Lashkar M.Z.H."/>
            <person name="Akhand A.I."/>
            <person name="Morshed G."/>
            <person name="Roy S."/>
            <person name="Uddin K.S."/>
            <person name="Rabeya T."/>
            <person name="Hossain A.S."/>
            <person name="Chowdhury A."/>
            <person name="Snigdha A.R."/>
            <person name="Mortoza M.S."/>
            <person name="Matin S.A."/>
            <person name="Hoque S.M.E."/>
            <person name="Islam M.K."/>
            <person name="Roy D.K."/>
            <person name="Haider R."/>
            <person name="Moosa M.M."/>
            <person name="Elias S.M."/>
            <person name="Hasan A.M."/>
            <person name="Jahan S."/>
            <person name="Shafiuddin M."/>
            <person name="Mahmood N."/>
            <person name="Shommy N.S."/>
        </authorList>
    </citation>
    <scope>NUCLEOTIDE SEQUENCE [LARGE SCALE GENOMIC DNA]</scope>
    <source>
        <strain evidence="2">cv. O-4</strain>
    </source>
</reference>
<accession>A0A1R3H4B8</accession>
<keyword evidence="2" id="KW-1185">Reference proteome</keyword>
<comment type="caution">
    <text evidence="1">The sequence shown here is derived from an EMBL/GenBank/DDBJ whole genome shotgun (WGS) entry which is preliminary data.</text>
</comment>
<dbReference type="OrthoDB" id="10315587at2759"/>
<dbReference type="AlphaFoldDB" id="A0A1R3H4B8"/>